<comment type="caution">
    <text evidence="2">The sequence shown here is derived from an EMBL/GenBank/DDBJ whole genome shotgun (WGS) entry which is preliminary data.</text>
</comment>
<dbReference type="EMBL" id="SRSF01000001">
    <property type="protein sequence ID" value="THH41573.1"/>
    <property type="molecule type" value="Genomic_DNA"/>
</dbReference>
<evidence type="ECO:0000259" key="1">
    <source>
        <dbReference type="Pfam" id="PF07728"/>
    </source>
</evidence>
<dbReference type="InterPro" id="IPR027417">
    <property type="entry name" value="P-loop_NTPase"/>
</dbReference>
<dbReference type="RefSeq" id="WP_136456417.1">
    <property type="nucleotide sequence ID" value="NZ_SRSF01000001.1"/>
</dbReference>
<protein>
    <recommendedName>
        <fullName evidence="1">ATPase dynein-related AAA domain-containing protein</fullName>
    </recommendedName>
</protein>
<name>A0A4V3XLN9_9BACT</name>
<gene>
    <name evidence="2" type="ORF">E4021_02980</name>
</gene>
<dbReference type="OrthoDB" id="9808317at2"/>
<dbReference type="AlphaFoldDB" id="A0A4V3XLN9"/>
<dbReference type="InterPro" id="IPR011704">
    <property type="entry name" value="ATPase_dyneun-rel_AAA"/>
</dbReference>
<sequence>MVNSSDTQLPDGAAALLVALATPSPQGEIGIPVLLWGRPGVGKSSFIEGLATPDLRVTTLIASIHDPTDFSGLPFLENGRVKYATPEWVEDFRSSPAGILFLDELSTAPPSVQAALLRVVFERKVGFTPLPPGVRIVAAANPPDLMVGGWELSPPLRNRFVHLQWDIPQSLYVRSLTHGWDRGQLPHIDAARHRRLLPEWKIRIGGFLQLRPDALHGNPEDNPFGFASPRSWDFAAALLCSCELLGYRLDDRDGYGQTVVLNLVAGCLGEATALQLVEHLSKLRLPDPRKVLHGEASITVSELDDAELFVLFYGMNALLLPELESDELLGQSRRYLELAQAVFDDSRRDVIFVHLKELARAGWLAHLTAGGTNDPELQEVMELIGTVFSDEAFNEFVNVLG</sequence>
<dbReference type="Pfam" id="PF07728">
    <property type="entry name" value="AAA_5"/>
    <property type="match status" value="1"/>
</dbReference>
<keyword evidence="3" id="KW-1185">Reference proteome</keyword>
<dbReference type="SUPFAM" id="SSF52540">
    <property type="entry name" value="P-loop containing nucleoside triphosphate hydrolases"/>
    <property type="match status" value="1"/>
</dbReference>
<proteinExistence type="predicted"/>
<dbReference type="GO" id="GO:0005524">
    <property type="term" value="F:ATP binding"/>
    <property type="evidence" value="ECO:0007669"/>
    <property type="project" value="InterPro"/>
</dbReference>
<organism evidence="2 3">
    <name type="scientific">Neolewinella litorea</name>
    <dbReference type="NCBI Taxonomy" id="2562452"/>
    <lineage>
        <taxon>Bacteria</taxon>
        <taxon>Pseudomonadati</taxon>
        <taxon>Bacteroidota</taxon>
        <taxon>Saprospiria</taxon>
        <taxon>Saprospirales</taxon>
        <taxon>Lewinellaceae</taxon>
        <taxon>Neolewinella</taxon>
    </lineage>
</organism>
<dbReference type="Proteomes" id="UP000308528">
    <property type="component" value="Unassembled WGS sequence"/>
</dbReference>
<evidence type="ECO:0000313" key="2">
    <source>
        <dbReference type="EMBL" id="THH41573.1"/>
    </source>
</evidence>
<reference evidence="2 3" key="1">
    <citation type="submission" date="2019-04" db="EMBL/GenBank/DDBJ databases">
        <title>Lewinella litorea sp. nov., isolated from a marine sand.</title>
        <authorList>
            <person name="Yoon J.-H."/>
        </authorList>
    </citation>
    <scope>NUCLEOTIDE SEQUENCE [LARGE SCALE GENOMIC DNA]</scope>
    <source>
        <strain evidence="2 3">HSMS-39</strain>
    </source>
</reference>
<dbReference type="GO" id="GO:0016887">
    <property type="term" value="F:ATP hydrolysis activity"/>
    <property type="evidence" value="ECO:0007669"/>
    <property type="project" value="InterPro"/>
</dbReference>
<accession>A0A4V3XLN9</accession>
<evidence type="ECO:0000313" key="3">
    <source>
        <dbReference type="Proteomes" id="UP000308528"/>
    </source>
</evidence>
<dbReference type="Gene3D" id="3.40.50.300">
    <property type="entry name" value="P-loop containing nucleotide triphosphate hydrolases"/>
    <property type="match status" value="1"/>
</dbReference>
<feature type="domain" description="ATPase dynein-related AAA" evidence="1">
    <location>
        <begin position="32"/>
        <end position="160"/>
    </location>
</feature>
<dbReference type="CDD" id="cd00009">
    <property type="entry name" value="AAA"/>
    <property type="match status" value="1"/>
</dbReference>